<gene>
    <name evidence="2" type="ORF">CEPIT_LOCUS24003</name>
</gene>
<dbReference type="Proteomes" id="UP001152523">
    <property type="component" value="Unassembled WGS sequence"/>
</dbReference>
<evidence type="ECO:0000313" key="2">
    <source>
        <dbReference type="EMBL" id="CAH9121825.1"/>
    </source>
</evidence>
<accession>A0AAV0EDN2</accession>
<evidence type="ECO:0000313" key="3">
    <source>
        <dbReference type="Proteomes" id="UP001152523"/>
    </source>
</evidence>
<evidence type="ECO:0000256" key="1">
    <source>
        <dbReference type="SAM" id="Phobius"/>
    </source>
</evidence>
<sequence>MGNNHFHYYLCYQCFEGFRSTNEVTSCRLCLSELYLYEIQSNMFYIGDINNHRAPPLLVHQWQSRYHEKSNPSLTLERPGIVTRLIWRGRGEKPQPQPTGWKGELDRLQTTIEPLIQCSQWYWCYHCRRLGHIRETGGAVLTTPPLSLIFPEIMRCQECSLERAVGSTVATVDNHDPICWCYRCHTPYRVGVIVQSSSSSSSSGPICPRCEDSRFMSPVRIWRNVIIYGDSERDSPMDHRGTEISWSVDPLSHARWTHDRKEYFGGAYAVLGVLQLNHFLATIYDNEPYPPRSGSLSTPELMSVRTAGAVRDSELPRPATGQECRTGLEDLGVKKMNESSNLNLNLRGEGLFKLWLLVAAFIGGLLLGSLKLIW</sequence>
<evidence type="ECO:0008006" key="4">
    <source>
        <dbReference type="Google" id="ProtNLM"/>
    </source>
</evidence>
<keyword evidence="1" id="KW-0812">Transmembrane</keyword>
<keyword evidence="3" id="KW-1185">Reference proteome</keyword>
<protein>
    <recommendedName>
        <fullName evidence="4">RING-type domain-containing protein</fullName>
    </recommendedName>
</protein>
<proteinExistence type="predicted"/>
<comment type="caution">
    <text evidence="2">The sequence shown here is derived from an EMBL/GenBank/DDBJ whole genome shotgun (WGS) entry which is preliminary data.</text>
</comment>
<name>A0AAV0EDN2_9ASTE</name>
<keyword evidence="1" id="KW-0472">Membrane</keyword>
<feature type="transmembrane region" description="Helical" evidence="1">
    <location>
        <begin position="354"/>
        <end position="373"/>
    </location>
</feature>
<reference evidence="2" key="1">
    <citation type="submission" date="2022-07" db="EMBL/GenBank/DDBJ databases">
        <authorList>
            <person name="Macas J."/>
            <person name="Novak P."/>
            <person name="Neumann P."/>
        </authorList>
    </citation>
    <scope>NUCLEOTIDE SEQUENCE</scope>
</reference>
<dbReference type="AlphaFoldDB" id="A0AAV0EDN2"/>
<organism evidence="2 3">
    <name type="scientific">Cuscuta epithymum</name>
    <dbReference type="NCBI Taxonomy" id="186058"/>
    <lineage>
        <taxon>Eukaryota</taxon>
        <taxon>Viridiplantae</taxon>
        <taxon>Streptophyta</taxon>
        <taxon>Embryophyta</taxon>
        <taxon>Tracheophyta</taxon>
        <taxon>Spermatophyta</taxon>
        <taxon>Magnoliopsida</taxon>
        <taxon>eudicotyledons</taxon>
        <taxon>Gunneridae</taxon>
        <taxon>Pentapetalae</taxon>
        <taxon>asterids</taxon>
        <taxon>lamiids</taxon>
        <taxon>Solanales</taxon>
        <taxon>Convolvulaceae</taxon>
        <taxon>Cuscuteae</taxon>
        <taxon>Cuscuta</taxon>
        <taxon>Cuscuta subgen. Cuscuta</taxon>
    </lineage>
</organism>
<keyword evidence="1" id="KW-1133">Transmembrane helix</keyword>
<dbReference type="EMBL" id="CAMAPF010000921">
    <property type="protein sequence ID" value="CAH9121825.1"/>
    <property type="molecule type" value="Genomic_DNA"/>
</dbReference>